<dbReference type="AlphaFoldDB" id="A0AAD8D857"/>
<accession>A0AAD8D857</accession>
<dbReference type="PANTHER" id="PTHR31416:SF1">
    <property type="entry name" value="TRANSMEMBRANE PROTEIN 125"/>
    <property type="match status" value="1"/>
</dbReference>
<dbReference type="Proteomes" id="UP001230051">
    <property type="component" value="Unassembled WGS sequence"/>
</dbReference>
<evidence type="ECO:0000256" key="1">
    <source>
        <dbReference type="SAM" id="Phobius"/>
    </source>
</evidence>
<comment type="caution">
    <text evidence="2">The sequence shown here is derived from an EMBL/GenBank/DDBJ whole genome shotgun (WGS) entry which is preliminary data.</text>
</comment>
<dbReference type="InterPro" id="IPR028165">
    <property type="entry name" value="TMEM125"/>
</dbReference>
<feature type="transmembrane region" description="Helical" evidence="1">
    <location>
        <begin position="58"/>
        <end position="79"/>
    </location>
</feature>
<feature type="transmembrane region" description="Helical" evidence="1">
    <location>
        <begin position="91"/>
        <end position="110"/>
    </location>
</feature>
<sequence length="239" mass="25775">MREHIFPGDMLGLCRRCKMSELADLSPPRTPADPQRIQRNILEEQVELWWFRDPKRSILCYCASVLLILGCGLGGVGLLSTSSSLSSEWRLGVGMALCLLALAVLLKQLLSSAIQDMNCVHSRQRIEMLRSGGVSDHLVILATGLVLLLCGAVLLILSDSSGLPKPGFVLNEMFISGAVLAAAGAVTVFSLFVYVVVTRLRNPADGGQRFLNAGLGIFTVSGRMAENTRETTSSMANLI</sequence>
<reference evidence="2" key="1">
    <citation type="submission" date="2022-02" db="EMBL/GenBank/DDBJ databases">
        <title>Atlantic sturgeon de novo genome assembly.</title>
        <authorList>
            <person name="Stock M."/>
            <person name="Klopp C."/>
            <person name="Guiguen Y."/>
            <person name="Cabau C."/>
            <person name="Parinello H."/>
            <person name="Santidrian Yebra-Pimentel E."/>
            <person name="Kuhl H."/>
            <person name="Dirks R.P."/>
            <person name="Guessner J."/>
            <person name="Wuertz S."/>
            <person name="Du K."/>
            <person name="Schartl M."/>
        </authorList>
    </citation>
    <scope>NUCLEOTIDE SEQUENCE</scope>
    <source>
        <strain evidence="2">STURGEONOMICS-FGT-2020</strain>
        <tissue evidence="2">Whole blood</tissue>
    </source>
</reference>
<proteinExistence type="predicted"/>
<keyword evidence="1 2" id="KW-0812">Transmembrane</keyword>
<name>A0AAD8D857_ACIOX</name>
<gene>
    <name evidence="2" type="primary">TMEM125</name>
    <name evidence="2" type="ORF">AOXY_G16329</name>
</gene>
<feature type="transmembrane region" description="Helical" evidence="1">
    <location>
        <begin position="138"/>
        <end position="157"/>
    </location>
</feature>
<feature type="transmembrane region" description="Helical" evidence="1">
    <location>
        <begin position="177"/>
        <end position="197"/>
    </location>
</feature>
<organism evidence="2 3">
    <name type="scientific">Acipenser oxyrinchus oxyrinchus</name>
    <dbReference type="NCBI Taxonomy" id="40147"/>
    <lineage>
        <taxon>Eukaryota</taxon>
        <taxon>Metazoa</taxon>
        <taxon>Chordata</taxon>
        <taxon>Craniata</taxon>
        <taxon>Vertebrata</taxon>
        <taxon>Euteleostomi</taxon>
        <taxon>Actinopterygii</taxon>
        <taxon>Chondrostei</taxon>
        <taxon>Acipenseriformes</taxon>
        <taxon>Acipenseridae</taxon>
        <taxon>Acipenser</taxon>
    </lineage>
</organism>
<dbReference type="EMBL" id="JAGXEW010000014">
    <property type="protein sequence ID" value="KAK1164275.1"/>
    <property type="molecule type" value="Genomic_DNA"/>
</dbReference>
<keyword evidence="1" id="KW-0472">Membrane</keyword>
<evidence type="ECO:0000313" key="2">
    <source>
        <dbReference type="EMBL" id="KAK1164275.1"/>
    </source>
</evidence>
<protein>
    <submittedName>
        <fullName evidence="2">Transmembrane protein 125-like isoform X1</fullName>
    </submittedName>
</protein>
<dbReference type="Pfam" id="PF15109">
    <property type="entry name" value="TMEM125"/>
    <property type="match status" value="1"/>
</dbReference>
<evidence type="ECO:0000313" key="3">
    <source>
        <dbReference type="Proteomes" id="UP001230051"/>
    </source>
</evidence>
<dbReference type="PANTHER" id="PTHR31416">
    <property type="entry name" value="TRANSMEMBRANE PROTEIN 125"/>
    <property type="match status" value="1"/>
</dbReference>
<keyword evidence="3" id="KW-1185">Reference proteome</keyword>
<keyword evidence="1" id="KW-1133">Transmembrane helix</keyword>